<organism evidence="1 2">
    <name type="scientific">Sorghum bicolor</name>
    <name type="common">Sorghum</name>
    <name type="synonym">Sorghum vulgare</name>
    <dbReference type="NCBI Taxonomy" id="4558"/>
    <lineage>
        <taxon>Eukaryota</taxon>
        <taxon>Viridiplantae</taxon>
        <taxon>Streptophyta</taxon>
        <taxon>Embryophyta</taxon>
        <taxon>Tracheophyta</taxon>
        <taxon>Spermatophyta</taxon>
        <taxon>Magnoliopsida</taxon>
        <taxon>Liliopsida</taxon>
        <taxon>Poales</taxon>
        <taxon>Poaceae</taxon>
        <taxon>PACMAD clade</taxon>
        <taxon>Panicoideae</taxon>
        <taxon>Andropogonodae</taxon>
        <taxon>Andropogoneae</taxon>
        <taxon>Sorghinae</taxon>
        <taxon>Sorghum</taxon>
    </lineage>
</organism>
<reference evidence="1" key="2">
    <citation type="submission" date="2020-10" db="EMBL/GenBank/DDBJ databases">
        <authorList>
            <person name="Cooper E.A."/>
            <person name="Brenton Z.W."/>
            <person name="Flinn B.S."/>
            <person name="Jenkins J."/>
            <person name="Shu S."/>
            <person name="Flowers D."/>
            <person name="Luo F."/>
            <person name="Wang Y."/>
            <person name="Xia P."/>
            <person name="Barry K."/>
            <person name="Daum C."/>
            <person name="Lipzen A."/>
            <person name="Yoshinaga Y."/>
            <person name="Schmutz J."/>
            <person name="Saski C."/>
            <person name="Vermerris W."/>
            <person name="Kresovich S."/>
        </authorList>
    </citation>
    <scope>NUCLEOTIDE SEQUENCE</scope>
</reference>
<proteinExistence type="predicted"/>
<dbReference type="EMBL" id="CM027684">
    <property type="protein sequence ID" value="KAG0529044.1"/>
    <property type="molecule type" value="Genomic_DNA"/>
</dbReference>
<sequence>MEVQDIPRSQALGKCDNRLFLPSLAHWWERAVEQRMARDREMWMQLYTANQMVAPCNQAKRNFSEPNNR</sequence>
<protein>
    <submittedName>
        <fullName evidence="1">Uncharacterized protein</fullName>
    </submittedName>
</protein>
<reference evidence="1" key="1">
    <citation type="journal article" date="2019" name="BMC Genomics">
        <title>A new reference genome for Sorghum bicolor reveals high levels of sequence similarity between sweet and grain genotypes: implications for the genetics of sugar metabolism.</title>
        <authorList>
            <person name="Cooper E.A."/>
            <person name="Brenton Z.W."/>
            <person name="Flinn B.S."/>
            <person name="Jenkins J."/>
            <person name="Shu S."/>
            <person name="Flowers D."/>
            <person name="Luo F."/>
            <person name="Wang Y."/>
            <person name="Xia P."/>
            <person name="Barry K."/>
            <person name="Daum C."/>
            <person name="Lipzen A."/>
            <person name="Yoshinaga Y."/>
            <person name="Schmutz J."/>
            <person name="Saski C."/>
            <person name="Vermerris W."/>
            <person name="Kresovich S."/>
        </authorList>
    </citation>
    <scope>NUCLEOTIDE SEQUENCE</scope>
</reference>
<evidence type="ECO:0000313" key="2">
    <source>
        <dbReference type="Proteomes" id="UP000807115"/>
    </source>
</evidence>
<accession>A0A921UEV1</accession>
<evidence type="ECO:0000313" key="1">
    <source>
        <dbReference type="EMBL" id="KAG0529044.1"/>
    </source>
</evidence>
<comment type="caution">
    <text evidence="1">The sequence shown here is derived from an EMBL/GenBank/DDBJ whole genome shotgun (WGS) entry which is preliminary data.</text>
</comment>
<gene>
    <name evidence="1" type="ORF">BDA96_05G064500</name>
</gene>
<name>A0A921UEV1_SORBI</name>
<dbReference type="Proteomes" id="UP000807115">
    <property type="component" value="Chromosome 5"/>
</dbReference>
<dbReference type="AlphaFoldDB" id="A0A921UEV1"/>